<evidence type="ECO:0000256" key="1">
    <source>
        <dbReference type="ARBA" id="ARBA00004651"/>
    </source>
</evidence>
<comment type="subcellular location">
    <subcellularLocation>
        <location evidence="1 12">Cell membrane</location>
        <topology evidence="1 12">Multi-pass membrane protein</topology>
    </subcellularLocation>
</comment>
<dbReference type="eggNOG" id="COG1502">
    <property type="taxonomic scope" value="Bacteria"/>
</dbReference>
<dbReference type="InterPro" id="IPR025202">
    <property type="entry name" value="PLD-like_dom"/>
</dbReference>
<dbReference type="OrthoDB" id="9762009at2"/>
<dbReference type="GO" id="GO:0005886">
    <property type="term" value="C:plasma membrane"/>
    <property type="evidence" value="ECO:0007669"/>
    <property type="project" value="UniProtKB-SubCell"/>
</dbReference>
<evidence type="ECO:0000313" key="15">
    <source>
        <dbReference type="EMBL" id="EID73571.1"/>
    </source>
</evidence>
<evidence type="ECO:0000256" key="7">
    <source>
        <dbReference type="ARBA" id="ARBA00022989"/>
    </source>
</evidence>
<dbReference type="HAMAP" id="MF_01916">
    <property type="entry name" value="Cardiolipin_synth_Cls"/>
    <property type="match status" value="1"/>
</dbReference>
<dbReference type="Proteomes" id="UP000005938">
    <property type="component" value="Unassembled WGS sequence"/>
</dbReference>
<feature type="active site" evidence="12">
    <location>
        <position position="398"/>
    </location>
</feature>
<evidence type="ECO:0000256" key="5">
    <source>
        <dbReference type="ARBA" id="ARBA00022692"/>
    </source>
</evidence>
<evidence type="ECO:0000256" key="2">
    <source>
        <dbReference type="ARBA" id="ARBA00022475"/>
    </source>
</evidence>
<evidence type="ECO:0000259" key="14">
    <source>
        <dbReference type="PROSITE" id="PS50035"/>
    </source>
</evidence>
<dbReference type="SUPFAM" id="SSF56024">
    <property type="entry name" value="Phospholipase D/nuclease"/>
    <property type="match status" value="2"/>
</dbReference>
<feature type="active site" evidence="12">
    <location>
        <position position="218"/>
    </location>
</feature>
<keyword evidence="3 12" id="KW-0444">Lipid biosynthesis</keyword>
<dbReference type="RefSeq" id="WP_008240320.1">
    <property type="nucleotide sequence ID" value="NZ_AJJU01000020.1"/>
</dbReference>
<dbReference type="Pfam" id="PF13091">
    <property type="entry name" value="PLDc_2"/>
    <property type="match status" value="2"/>
</dbReference>
<evidence type="ECO:0000256" key="6">
    <source>
        <dbReference type="ARBA" id="ARBA00022737"/>
    </source>
</evidence>
<evidence type="ECO:0000256" key="10">
    <source>
        <dbReference type="ARBA" id="ARBA00023209"/>
    </source>
</evidence>
<feature type="domain" description="PLD phosphodiesterase" evidence="14">
    <location>
        <begin position="211"/>
        <end position="238"/>
    </location>
</feature>
<keyword evidence="8 12" id="KW-0443">Lipid metabolism</keyword>
<comment type="caution">
    <text evidence="15">The sequence shown here is derived from an EMBL/GenBank/DDBJ whole genome shotgun (WGS) entry which is preliminary data.</text>
</comment>
<evidence type="ECO:0000256" key="13">
    <source>
        <dbReference type="NCBIfam" id="TIGR04265"/>
    </source>
</evidence>
<keyword evidence="16" id="KW-1185">Reference proteome</keyword>
<dbReference type="EMBL" id="AJJU01000020">
    <property type="protein sequence ID" value="EID73571.1"/>
    <property type="molecule type" value="Genomic_DNA"/>
</dbReference>
<sequence>MTTAIILLYLATFITAVIIVVNTNSTSKALAYLLLIFLFPVVGLFVYFSIGRNYRVHKLYSKKLAVDRAAFPELESQFKAYSEAVVNSVKGALGCFISLAQFNKPDTIITVNNKVDLLINGEIKFPDVIEAIRHATKFIHIEYYIFEDDTIGNSIGELLKQKAQEGVKVRFIYDDFGSKSIRKSFIDDLREHGVEAFPFYKIKLLFFANRMNHRNHRKIIIIDGIIGYVGGINVSDKYCNPNSYNLYWRDTHIKLTGSSVLSLQRVFLSDWNFCAKQNLQVTKELFPIEYTFDDSHKQVAQIISSGPDSDFPNIMYAMTQAILLSKSEVLITTPYFVPETSFLNAIKIARLSGVDIKLLVPGVSDSILVNTTSSSYYQELLSLGVEIYTYQKGFVHAKTMVCDSFVSTVGTTNLDERSFNLNFEINAFVYDKTFANELRATFYRDIEDAVKLNLEDWNNRPYHIRFFERVMRLFSGLM</sequence>
<feature type="domain" description="PLD phosphodiesterase" evidence="14">
    <location>
        <begin position="391"/>
        <end position="418"/>
    </location>
</feature>
<dbReference type="CDD" id="cd09110">
    <property type="entry name" value="PLDc_CLS_1"/>
    <property type="match status" value="1"/>
</dbReference>
<evidence type="ECO:0000256" key="4">
    <source>
        <dbReference type="ARBA" id="ARBA00022679"/>
    </source>
</evidence>
<feature type="active site" evidence="12">
    <location>
        <position position="403"/>
    </location>
</feature>
<dbReference type="NCBIfam" id="TIGR04265">
    <property type="entry name" value="bac_cardiolipin"/>
    <property type="match status" value="1"/>
</dbReference>
<feature type="transmembrane region" description="Helical" evidence="12">
    <location>
        <begin position="6"/>
        <end position="23"/>
    </location>
</feature>
<evidence type="ECO:0000256" key="8">
    <source>
        <dbReference type="ARBA" id="ARBA00023098"/>
    </source>
</evidence>
<keyword evidence="4 12" id="KW-0808">Transferase</keyword>
<keyword evidence="5 12" id="KW-0812">Transmembrane</keyword>
<dbReference type="InterPro" id="IPR030874">
    <property type="entry name" value="Cardiolipin_synth_Firmi"/>
</dbReference>
<dbReference type="InterPro" id="IPR022924">
    <property type="entry name" value="Cardiolipin_synthase"/>
</dbReference>
<dbReference type="CDD" id="cd09112">
    <property type="entry name" value="PLDc_CLS_2"/>
    <property type="match status" value="1"/>
</dbReference>
<organism evidence="15 16">
    <name type="scientific">Imtechella halotolerans K1</name>
    <dbReference type="NCBI Taxonomy" id="946077"/>
    <lineage>
        <taxon>Bacteria</taxon>
        <taxon>Pseudomonadati</taxon>
        <taxon>Bacteroidota</taxon>
        <taxon>Flavobacteriia</taxon>
        <taxon>Flavobacteriales</taxon>
        <taxon>Flavobacteriaceae</taxon>
        <taxon>Imtechella</taxon>
    </lineage>
</organism>
<protein>
    <recommendedName>
        <fullName evidence="12 13">Cardiolipin synthase</fullName>
        <shortName evidence="12">CL synthase</shortName>
        <ecNumber evidence="12 13">2.7.8.-</ecNumber>
    </recommendedName>
</protein>
<keyword evidence="11 12" id="KW-1208">Phospholipid metabolism</keyword>
<feature type="active site" evidence="12">
    <location>
        <position position="216"/>
    </location>
</feature>
<keyword evidence="2 12" id="KW-1003">Cell membrane</keyword>
<comment type="similarity">
    <text evidence="12">Belongs to the phospholipase D family. Cardiolipin synthase subfamily.</text>
</comment>
<dbReference type="EC" id="2.7.8.-" evidence="12 13"/>
<evidence type="ECO:0000313" key="16">
    <source>
        <dbReference type="Proteomes" id="UP000005938"/>
    </source>
</evidence>
<keyword evidence="6" id="KW-0677">Repeat</keyword>
<keyword evidence="9 12" id="KW-0472">Membrane</keyword>
<dbReference type="PANTHER" id="PTHR21248:SF22">
    <property type="entry name" value="PHOSPHOLIPASE D"/>
    <property type="match status" value="1"/>
</dbReference>
<dbReference type="Gene3D" id="3.30.870.10">
    <property type="entry name" value="Endonuclease Chain A"/>
    <property type="match status" value="2"/>
</dbReference>
<dbReference type="GO" id="GO:0008808">
    <property type="term" value="F:cardiolipin synthase activity"/>
    <property type="evidence" value="ECO:0007669"/>
    <property type="project" value="UniProtKB-UniRule"/>
</dbReference>
<dbReference type="InterPro" id="IPR027379">
    <property type="entry name" value="CLS_N"/>
</dbReference>
<keyword evidence="7 12" id="KW-1133">Transmembrane helix</keyword>
<comment type="catalytic activity">
    <reaction evidence="12">
        <text>2 a 1,2-diacyl-sn-glycero-3-phospho-(1'-sn-glycerol) = a cardiolipin + glycerol</text>
        <dbReference type="Rhea" id="RHEA:31451"/>
        <dbReference type="ChEBI" id="CHEBI:17754"/>
        <dbReference type="ChEBI" id="CHEBI:62237"/>
        <dbReference type="ChEBI" id="CHEBI:64716"/>
    </reaction>
</comment>
<evidence type="ECO:0000256" key="12">
    <source>
        <dbReference type="HAMAP-Rule" id="MF_01916"/>
    </source>
</evidence>
<proteinExistence type="inferred from homology"/>
<evidence type="ECO:0000256" key="3">
    <source>
        <dbReference type="ARBA" id="ARBA00022516"/>
    </source>
</evidence>
<dbReference type="AlphaFoldDB" id="I0WB05"/>
<keyword evidence="10 12" id="KW-0594">Phospholipid biosynthesis</keyword>
<dbReference type="GO" id="GO:0032049">
    <property type="term" value="P:cardiolipin biosynthetic process"/>
    <property type="evidence" value="ECO:0007669"/>
    <property type="project" value="UniProtKB-UniRule"/>
</dbReference>
<evidence type="ECO:0000256" key="9">
    <source>
        <dbReference type="ARBA" id="ARBA00023136"/>
    </source>
</evidence>
<dbReference type="InterPro" id="IPR001736">
    <property type="entry name" value="PLipase_D/transphosphatidylase"/>
</dbReference>
<dbReference type="PROSITE" id="PS50035">
    <property type="entry name" value="PLD"/>
    <property type="match status" value="2"/>
</dbReference>
<name>I0WB05_9FLAO</name>
<gene>
    <name evidence="15" type="ORF">W5A_10542</name>
</gene>
<dbReference type="SMART" id="SM00155">
    <property type="entry name" value="PLDc"/>
    <property type="match status" value="2"/>
</dbReference>
<feature type="active site" evidence="12">
    <location>
        <position position="396"/>
    </location>
</feature>
<dbReference type="Pfam" id="PF13396">
    <property type="entry name" value="PLDc_N"/>
    <property type="match status" value="1"/>
</dbReference>
<dbReference type="PANTHER" id="PTHR21248">
    <property type="entry name" value="CARDIOLIPIN SYNTHASE"/>
    <property type="match status" value="1"/>
</dbReference>
<dbReference type="PATRIC" id="fig|946077.3.peg.2128"/>
<feature type="active site" evidence="12">
    <location>
        <position position="223"/>
    </location>
</feature>
<reference evidence="15 16" key="1">
    <citation type="journal article" date="2012" name="J. Bacteriol.">
        <title>Genome Sequence of the Halotolerant Bacterium Imtechella halotolerans K1T.</title>
        <authorList>
            <person name="Kumar S."/>
            <person name="Vikram S."/>
            <person name="Subramanian S."/>
            <person name="Raghava G.P."/>
            <person name="Pinnaka A.K."/>
        </authorList>
    </citation>
    <scope>NUCLEOTIDE SEQUENCE [LARGE SCALE GENOMIC DNA]</scope>
    <source>
        <strain evidence="15 16">K1</strain>
    </source>
</reference>
<comment type="function">
    <text evidence="12">Catalyzes the reversible phosphatidyl group transfer from one phosphatidylglycerol molecule to another to form cardiolipin (CL) (diphosphatidylglycerol) and glycerol.</text>
</comment>
<dbReference type="STRING" id="946077.W5A_10542"/>
<accession>I0WB05</accession>
<dbReference type="FunFam" id="3.30.870.10:FF:000014">
    <property type="entry name" value="Cardiolipin synthase"/>
    <property type="match status" value="1"/>
</dbReference>
<evidence type="ECO:0000256" key="11">
    <source>
        <dbReference type="ARBA" id="ARBA00023264"/>
    </source>
</evidence>
<feature type="transmembrane region" description="Helical" evidence="12">
    <location>
        <begin position="30"/>
        <end position="50"/>
    </location>
</feature>